<dbReference type="CDD" id="cd03801">
    <property type="entry name" value="GT4_PimA-like"/>
    <property type="match status" value="1"/>
</dbReference>
<evidence type="ECO:0000313" key="2">
    <source>
        <dbReference type="EMBL" id="ATQ68040.1"/>
    </source>
</evidence>
<feature type="domain" description="Glycosyl transferase family 1" evidence="1">
    <location>
        <begin position="228"/>
        <end position="398"/>
    </location>
</feature>
<reference evidence="3" key="1">
    <citation type="submission" date="2017-10" db="EMBL/GenBank/DDBJ databases">
        <title>Completed PacBio SMRT sequence of Methylosinus trichosporium OB3b reveals presence of a third large plasmid.</title>
        <authorList>
            <person name="Charles T.C."/>
            <person name="Lynch M.D.J."/>
            <person name="Heil J.R."/>
            <person name="Cheng J."/>
        </authorList>
    </citation>
    <scope>NUCLEOTIDE SEQUENCE [LARGE SCALE GENOMIC DNA]</scope>
    <source>
        <strain evidence="3">OB3b</strain>
    </source>
</reference>
<dbReference type="GO" id="GO:0016757">
    <property type="term" value="F:glycosyltransferase activity"/>
    <property type="evidence" value="ECO:0007669"/>
    <property type="project" value="InterPro"/>
</dbReference>
<name>A0A2D2CZ82_METT3</name>
<keyword evidence="2" id="KW-0808">Transferase</keyword>
<proteinExistence type="predicted"/>
<organism evidence="2 3">
    <name type="scientific">Methylosinus trichosporium (strain ATCC 35070 / NCIMB 11131 / UNIQEM 75 / OB3b)</name>
    <dbReference type="NCBI Taxonomy" id="595536"/>
    <lineage>
        <taxon>Bacteria</taxon>
        <taxon>Pseudomonadati</taxon>
        <taxon>Pseudomonadota</taxon>
        <taxon>Alphaproteobacteria</taxon>
        <taxon>Hyphomicrobiales</taxon>
        <taxon>Methylocystaceae</taxon>
        <taxon>Methylosinus</taxon>
    </lineage>
</organism>
<accession>A0A2D2CZ82</accession>
<dbReference type="SUPFAM" id="SSF53756">
    <property type="entry name" value="UDP-Glycosyltransferase/glycogen phosphorylase"/>
    <property type="match status" value="1"/>
</dbReference>
<gene>
    <name evidence="2" type="ORF">CQW49_09170</name>
</gene>
<dbReference type="EMBL" id="CP023737">
    <property type="protein sequence ID" value="ATQ68040.1"/>
    <property type="molecule type" value="Genomic_DNA"/>
</dbReference>
<dbReference type="PANTHER" id="PTHR12526">
    <property type="entry name" value="GLYCOSYLTRANSFERASE"/>
    <property type="match status" value="1"/>
</dbReference>
<keyword evidence="3" id="KW-1185">Reference proteome</keyword>
<dbReference type="Gene3D" id="3.40.50.2000">
    <property type="entry name" value="Glycogen Phosphorylase B"/>
    <property type="match status" value="2"/>
</dbReference>
<dbReference type="STRING" id="595536.GCA_000178815_03320"/>
<dbReference type="KEGG" id="mtw:CQW49_09170"/>
<dbReference type="Pfam" id="PF00534">
    <property type="entry name" value="Glycos_transf_1"/>
    <property type="match status" value="1"/>
</dbReference>
<dbReference type="Proteomes" id="UP000230709">
    <property type="component" value="Chromosome"/>
</dbReference>
<protein>
    <submittedName>
        <fullName evidence="2">Glycosyltransferase family 1 protein</fullName>
    </submittedName>
</protein>
<dbReference type="AlphaFoldDB" id="A0A2D2CZ82"/>
<sequence>MAPRRLRRTGRRRARSHPARRVVSMTFCCETAMTLDGATRPKLLIVTDDANMGGTYRVAEQLVAGVAASFDLRFACSFEAKNAASLERMGRDGVALFDYRASERNPQRSAFAFEDAQRLLDAADPDVIALVEGGEIWSFSALKQVAAARGIPYVVSINLLTDECVRRYAELHGKAIETLRAAQAIVFVSQASRRRFEALLPRIDTPKHVVLNSRPARYFAIGDADTRRSARASLGLREDETAFLCAARIEPRKGQALCLEALERLREQGRLSGLRVVLAGGGDVEALHRSIASKRLGEHVLTLGARDDVPSLLEACDAFVLPSYSEGMPLSIIEAMAKGRAVIATAVDGVPEQLDRLSGILLPAPSLARDECVAALADAMAALRVDPRTREDMGRCARLRALELFDETRMIDEYRAILSNAASRARGGRRLSALRALLSSREAVSSRERQSLRGRAPRLPKLAQWGDESARREIARLRAMRRDLRDGFAPGSQIELGDPAQCWNVAHDGWDVAEDDGVWNDGGVSILRLRLRRPMRRLRLQFDLTPFSPEGRRQETDVFCGGALVASWRFDTQVRERRGVDIRRRESGRILELRFVHKTCVSPRAAGLSYDARELAIFLHRIEILAIPLSERLHEMFRLDADVMAARHEAERAPAE</sequence>
<evidence type="ECO:0000313" key="3">
    <source>
        <dbReference type="Proteomes" id="UP000230709"/>
    </source>
</evidence>
<evidence type="ECO:0000259" key="1">
    <source>
        <dbReference type="Pfam" id="PF00534"/>
    </source>
</evidence>
<dbReference type="InterPro" id="IPR001296">
    <property type="entry name" value="Glyco_trans_1"/>
</dbReference>